<dbReference type="GO" id="GO:0000270">
    <property type="term" value="P:peptidoglycan metabolic process"/>
    <property type="evidence" value="ECO:0007669"/>
    <property type="project" value="TreeGrafter"/>
</dbReference>
<keyword evidence="4" id="KW-1185">Reference proteome</keyword>
<sequence length="505" mass="55020">MNTAKLWKKGILLLMLILLAFAPFTSLEKSQPVNASTETTQDQSLAEKLTSILTNNSLNGTTTGVSVRKADTGELLYSFYGDHRLHPASNMKILTTVAALKKLGPDYQFSTEVLTDGRVRGNVLQGNLYLKGKGDPTLLKEDLDQMAAKLKSLGIKQINGNLIGDDSWYDDVRLSQDLNWSDEPFYTGAQVSALTLSPNEDYDAGTIIVDVLPGKSVGDKPIVTLTPQTEYVEIVNKAETVKKDHSKTISIEREHGSNRIFITGAIPLEGSSSRSWVSIWEPTGYAVDVFKKSLEENNITIIGRGRATVGKVPANATLLTERKSMPLHELLIPFMKLSNNGHGETLAKEMGRAVYDEGSWDEGLRVMKEVLGNYGVNTSTLLLRDGSGMSHKNLIPSNELSQLLFAIQTEDWYPAFEKSLPVAGNTERLVGGTLRSRMLNTAAANNVLAKTGSLTGVSSLSGYVTTKDGHKLAFSIIVNNYLGASSTITKIEDQIAIALAEHELE</sequence>
<dbReference type="AlphaFoldDB" id="A0A919X851"/>
<dbReference type="GO" id="GO:0006508">
    <property type="term" value="P:proteolysis"/>
    <property type="evidence" value="ECO:0007669"/>
    <property type="project" value="InterPro"/>
</dbReference>
<organism evidence="3 4">
    <name type="scientific">Ornithinibacillus bavariensis</name>
    <dbReference type="NCBI Taxonomy" id="545502"/>
    <lineage>
        <taxon>Bacteria</taxon>
        <taxon>Bacillati</taxon>
        <taxon>Bacillota</taxon>
        <taxon>Bacilli</taxon>
        <taxon>Bacillales</taxon>
        <taxon>Bacillaceae</taxon>
        <taxon>Ornithinibacillus</taxon>
    </lineage>
</organism>
<dbReference type="GO" id="GO:0004185">
    <property type="term" value="F:serine-type carboxypeptidase activity"/>
    <property type="evidence" value="ECO:0007669"/>
    <property type="project" value="InterPro"/>
</dbReference>
<dbReference type="RefSeq" id="WP_212920138.1">
    <property type="nucleotide sequence ID" value="NZ_BORP01000002.1"/>
</dbReference>
<gene>
    <name evidence="3" type="primary">dacC_2</name>
    <name evidence="3" type="ORF">J43TS3_12290</name>
</gene>
<dbReference type="InterPro" id="IPR000667">
    <property type="entry name" value="Peptidase_S13"/>
</dbReference>
<proteinExistence type="inferred from homology"/>
<dbReference type="PANTHER" id="PTHR30023:SF0">
    <property type="entry name" value="PENICILLIN-SENSITIVE CARBOXYPEPTIDASE A"/>
    <property type="match status" value="1"/>
</dbReference>
<keyword evidence="3" id="KW-0645">Protease</keyword>
<comment type="similarity">
    <text evidence="1">Belongs to the peptidase S13 family.</text>
</comment>
<comment type="caution">
    <text evidence="3">The sequence shown here is derived from an EMBL/GenBank/DDBJ whole genome shotgun (WGS) entry which is preliminary data.</text>
</comment>
<evidence type="ECO:0000313" key="4">
    <source>
        <dbReference type="Proteomes" id="UP000676917"/>
    </source>
</evidence>
<dbReference type="PANTHER" id="PTHR30023">
    <property type="entry name" value="D-ALANYL-D-ALANINE CARBOXYPEPTIDASE"/>
    <property type="match status" value="1"/>
</dbReference>
<evidence type="ECO:0000256" key="1">
    <source>
        <dbReference type="ARBA" id="ARBA00006096"/>
    </source>
</evidence>
<dbReference type="Gene3D" id="3.40.710.10">
    <property type="entry name" value="DD-peptidase/beta-lactamase superfamily"/>
    <property type="match status" value="2"/>
</dbReference>
<dbReference type="Pfam" id="PF02113">
    <property type="entry name" value="Peptidase_S13"/>
    <property type="match status" value="1"/>
</dbReference>
<dbReference type="NCBIfam" id="TIGR00666">
    <property type="entry name" value="PBP4"/>
    <property type="match status" value="1"/>
</dbReference>
<accession>A0A919X851</accession>
<evidence type="ECO:0000313" key="3">
    <source>
        <dbReference type="EMBL" id="GIO26618.1"/>
    </source>
</evidence>
<dbReference type="InterPro" id="IPR012338">
    <property type="entry name" value="Beta-lactam/transpept-like"/>
</dbReference>
<dbReference type="EMBL" id="BORP01000002">
    <property type="protein sequence ID" value="GIO26618.1"/>
    <property type="molecule type" value="Genomic_DNA"/>
</dbReference>
<evidence type="ECO:0000256" key="2">
    <source>
        <dbReference type="ARBA" id="ARBA00022801"/>
    </source>
</evidence>
<dbReference type="PRINTS" id="PR00922">
    <property type="entry name" value="DADACBPTASE3"/>
</dbReference>
<protein>
    <submittedName>
        <fullName evidence="3">D-alanyl-D-alanine carboxypeptidase DacC</fullName>
    </submittedName>
</protein>
<dbReference type="SUPFAM" id="SSF56601">
    <property type="entry name" value="beta-lactamase/transpeptidase-like"/>
    <property type="match status" value="1"/>
</dbReference>
<dbReference type="Gene3D" id="3.50.80.20">
    <property type="entry name" value="D-Ala-D-Ala carboxypeptidase C, peptidase S13"/>
    <property type="match status" value="1"/>
</dbReference>
<keyword evidence="2" id="KW-0378">Hydrolase</keyword>
<name>A0A919X851_9BACI</name>
<keyword evidence="3" id="KW-0121">Carboxypeptidase</keyword>
<dbReference type="Proteomes" id="UP000676917">
    <property type="component" value="Unassembled WGS sequence"/>
</dbReference>
<reference evidence="3" key="1">
    <citation type="submission" date="2021-03" db="EMBL/GenBank/DDBJ databases">
        <title>Antimicrobial resistance genes in bacteria isolated from Japanese honey, and their potential for conferring macrolide and lincosamide resistance in the American foulbrood pathogen Paenibacillus larvae.</title>
        <authorList>
            <person name="Okamoto M."/>
            <person name="Kumagai M."/>
            <person name="Kanamori H."/>
            <person name="Takamatsu D."/>
        </authorList>
    </citation>
    <scope>NUCLEOTIDE SEQUENCE</scope>
    <source>
        <strain evidence="3">J43TS3</strain>
    </source>
</reference>